<comment type="caution">
    <text evidence="1">The sequence shown here is derived from an EMBL/GenBank/DDBJ whole genome shotgun (WGS) entry which is preliminary data.</text>
</comment>
<protein>
    <submittedName>
        <fullName evidence="1">Uncharacterized protein</fullName>
    </submittedName>
</protein>
<evidence type="ECO:0000313" key="1">
    <source>
        <dbReference type="EMBL" id="RNA21857.1"/>
    </source>
</evidence>
<gene>
    <name evidence="1" type="ORF">BpHYR1_010193</name>
</gene>
<name>A0A3M7REC0_BRAPC</name>
<feature type="non-terminal residue" evidence="1">
    <location>
        <position position="1"/>
    </location>
</feature>
<organism evidence="1 2">
    <name type="scientific">Brachionus plicatilis</name>
    <name type="common">Marine rotifer</name>
    <name type="synonym">Brachionus muelleri</name>
    <dbReference type="NCBI Taxonomy" id="10195"/>
    <lineage>
        <taxon>Eukaryota</taxon>
        <taxon>Metazoa</taxon>
        <taxon>Spiralia</taxon>
        <taxon>Gnathifera</taxon>
        <taxon>Rotifera</taxon>
        <taxon>Eurotatoria</taxon>
        <taxon>Monogononta</taxon>
        <taxon>Pseudotrocha</taxon>
        <taxon>Ploima</taxon>
        <taxon>Brachionidae</taxon>
        <taxon>Brachionus</taxon>
    </lineage>
</organism>
<keyword evidence="2" id="KW-1185">Reference proteome</keyword>
<dbReference type="Proteomes" id="UP000276133">
    <property type="component" value="Unassembled WGS sequence"/>
</dbReference>
<accession>A0A3M7REC0</accession>
<dbReference type="OrthoDB" id="10214987at2759"/>
<reference evidence="1 2" key="1">
    <citation type="journal article" date="2018" name="Sci. Rep.">
        <title>Genomic signatures of local adaptation to the degree of environmental predictability in rotifers.</title>
        <authorList>
            <person name="Franch-Gras L."/>
            <person name="Hahn C."/>
            <person name="Garcia-Roger E.M."/>
            <person name="Carmona M.J."/>
            <person name="Serra M."/>
            <person name="Gomez A."/>
        </authorList>
    </citation>
    <scope>NUCLEOTIDE SEQUENCE [LARGE SCALE GENOMIC DNA]</scope>
    <source>
        <strain evidence="1">HYR1</strain>
    </source>
</reference>
<sequence length="369" mass="43102">RRLICLNKKNKQTLLSFDSLPQILVEDSLEELLFLATALLFLAYTQDCLTLEGQSLHIGDSSAGHDKDKNEKFEKEEILSLNEALFTAVLNFENCLKKARKNFKTSSIENFRKNKTTSYTILSKKFGKEIFDPLDWIQNLSTISLAIDDSEINKVFKNALTSAIKNNFEVPNSLLFDWEIKTKEDTLSRDNTSEEEFSDAFEDLKDIPKGQKCFLKILTSSLTQNKTLKIENLKFPSQNKVDWFERFKLLTTRWSQRDRDYEVVSFFEEIALKKYQLMKNSFDYGKIKSNMIKELRSKFSTNSLKENFLVLSKNLKKISTHYIKEARDDQKELFEEKLGEVFKNGRNKPTQNFLIVEKSNDFNRLWSLA</sequence>
<dbReference type="AlphaFoldDB" id="A0A3M7REC0"/>
<dbReference type="EMBL" id="REGN01003578">
    <property type="protein sequence ID" value="RNA21857.1"/>
    <property type="molecule type" value="Genomic_DNA"/>
</dbReference>
<proteinExistence type="predicted"/>
<evidence type="ECO:0000313" key="2">
    <source>
        <dbReference type="Proteomes" id="UP000276133"/>
    </source>
</evidence>